<dbReference type="GO" id="GO:0004525">
    <property type="term" value="F:ribonuclease III activity"/>
    <property type="evidence" value="ECO:0007669"/>
    <property type="project" value="InterPro"/>
</dbReference>
<evidence type="ECO:0000259" key="18">
    <source>
        <dbReference type="PROSITE" id="PS50142"/>
    </source>
</evidence>
<evidence type="ECO:0000256" key="5">
    <source>
        <dbReference type="ARBA" id="ARBA00022737"/>
    </source>
</evidence>
<dbReference type="OrthoDB" id="416741at2759"/>
<evidence type="ECO:0000256" key="9">
    <source>
        <dbReference type="ARBA" id="ARBA00022840"/>
    </source>
</evidence>
<feature type="domain" description="Helicase C-terminal" evidence="20">
    <location>
        <begin position="417"/>
        <end position="585"/>
    </location>
</feature>
<evidence type="ECO:0000259" key="19">
    <source>
        <dbReference type="PROSITE" id="PS51192"/>
    </source>
</evidence>
<dbReference type="InterPro" id="IPR038248">
    <property type="entry name" value="Dicer_dimer_sf"/>
</dbReference>
<evidence type="ECO:0000313" key="22">
    <source>
        <dbReference type="EMBL" id="KAF9877825.1"/>
    </source>
</evidence>
<keyword evidence="9" id="KW-0067">ATP-binding</keyword>
<keyword evidence="3" id="KW-0930">Antiviral protein</keyword>
<reference evidence="22" key="1">
    <citation type="submission" date="2020-03" db="EMBL/GenBank/DDBJ databases">
        <authorList>
            <person name="He L."/>
        </authorList>
    </citation>
    <scope>NUCLEOTIDE SEQUENCE</scope>
    <source>
        <strain evidence="22">CkLH20</strain>
    </source>
</reference>
<dbReference type="PROSITE" id="PS50142">
    <property type="entry name" value="RNASE_3_2"/>
    <property type="match status" value="2"/>
</dbReference>
<feature type="region of interest" description="Disordered" evidence="16">
    <location>
        <begin position="1"/>
        <end position="33"/>
    </location>
</feature>
<dbReference type="CDD" id="cd18034">
    <property type="entry name" value="DEXHc_dicer"/>
    <property type="match status" value="1"/>
</dbReference>
<feature type="domain" description="DRBM" evidence="17">
    <location>
        <begin position="1357"/>
        <end position="1424"/>
    </location>
</feature>
<dbReference type="InterPro" id="IPR014720">
    <property type="entry name" value="dsRBD_dom"/>
</dbReference>
<feature type="compositionally biased region" description="Low complexity" evidence="16">
    <location>
        <begin position="1"/>
        <end position="14"/>
    </location>
</feature>
<dbReference type="GO" id="GO:0005634">
    <property type="term" value="C:nucleus"/>
    <property type="evidence" value="ECO:0007669"/>
    <property type="project" value="TreeGrafter"/>
</dbReference>
<organism evidence="22 23">
    <name type="scientific">Colletotrichum karsti</name>
    <dbReference type="NCBI Taxonomy" id="1095194"/>
    <lineage>
        <taxon>Eukaryota</taxon>
        <taxon>Fungi</taxon>
        <taxon>Dikarya</taxon>
        <taxon>Ascomycota</taxon>
        <taxon>Pezizomycotina</taxon>
        <taxon>Sordariomycetes</taxon>
        <taxon>Hypocreomycetidae</taxon>
        <taxon>Glomerellales</taxon>
        <taxon>Glomerellaceae</taxon>
        <taxon>Colletotrichum</taxon>
        <taxon>Colletotrichum boninense species complex</taxon>
    </lineage>
</organism>
<dbReference type="InterPro" id="IPR001650">
    <property type="entry name" value="Helicase_C-like"/>
</dbReference>
<dbReference type="GO" id="GO:0003723">
    <property type="term" value="F:RNA binding"/>
    <property type="evidence" value="ECO:0007669"/>
    <property type="project" value="UniProtKB-UniRule"/>
</dbReference>
<evidence type="ECO:0000256" key="11">
    <source>
        <dbReference type="ARBA" id="ARBA00022884"/>
    </source>
</evidence>
<keyword evidence="10" id="KW-0460">Magnesium</keyword>
<keyword evidence="23" id="KW-1185">Reference proteome</keyword>
<dbReference type="PROSITE" id="PS51192">
    <property type="entry name" value="HELICASE_ATP_BIND_1"/>
    <property type="match status" value="1"/>
</dbReference>
<keyword evidence="11 14" id="KW-0694">RNA-binding</keyword>
<dbReference type="PROSITE" id="PS51327">
    <property type="entry name" value="DICER_DSRBF"/>
    <property type="match status" value="1"/>
</dbReference>
<dbReference type="GO" id="GO:0051607">
    <property type="term" value="P:defense response to virus"/>
    <property type="evidence" value="ECO:0007669"/>
    <property type="project" value="UniProtKB-KW"/>
</dbReference>
<dbReference type="GO" id="GO:0005524">
    <property type="term" value="F:ATP binding"/>
    <property type="evidence" value="ECO:0007669"/>
    <property type="project" value="UniProtKB-KW"/>
</dbReference>
<dbReference type="PROSITE" id="PS51194">
    <property type="entry name" value="HELICASE_CTER"/>
    <property type="match status" value="1"/>
</dbReference>
<feature type="domain" description="RNase III" evidence="18">
    <location>
        <begin position="970"/>
        <end position="1101"/>
    </location>
</feature>
<dbReference type="InterPro" id="IPR011545">
    <property type="entry name" value="DEAD/DEAH_box_helicase_dom"/>
</dbReference>
<comment type="similarity">
    <text evidence="14">Belongs to the helicase family. Dicer subfamily.</text>
</comment>
<keyword evidence="5" id="KW-0677">Repeat</keyword>
<keyword evidence="12" id="KW-0051">Antiviral defense</keyword>
<accession>A0A9P6IFM9</accession>
<evidence type="ECO:0000256" key="12">
    <source>
        <dbReference type="ARBA" id="ARBA00023118"/>
    </source>
</evidence>
<keyword evidence="7" id="KW-0378">Hydrolase</keyword>
<evidence type="ECO:0000259" key="20">
    <source>
        <dbReference type="PROSITE" id="PS51194"/>
    </source>
</evidence>
<feature type="coiled-coil region" evidence="15">
    <location>
        <begin position="560"/>
        <end position="587"/>
    </location>
</feature>
<evidence type="ECO:0000256" key="2">
    <source>
        <dbReference type="ARBA" id="ARBA00001946"/>
    </source>
</evidence>
<keyword evidence="6" id="KW-0547">Nucleotide-binding</keyword>
<evidence type="ECO:0000313" key="23">
    <source>
        <dbReference type="Proteomes" id="UP000781932"/>
    </source>
</evidence>
<dbReference type="InterPro" id="IPR014001">
    <property type="entry name" value="Helicase_ATP-bd"/>
</dbReference>
<dbReference type="SUPFAM" id="SSF52540">
    <property type="entry name" value="P-loop containing nucleoside triphosphate hydrolases"/>
    <property type="match status" value="1"/>
</dbReference>
<dbReference type="GO" id="GO:0050688">
    <property type="term" value="P:regulation of defense response to virus"/>
    <property type="evidence" value="ECO:0007669"/>
    <property type="project" value="UniProtKB-KW"/>
</dbReference>
<keyword evidence="13" id="KW-0464">Manganese</keyword>
<evidence type="ECO:0000259" key="17">
    <source>
        <dbReference type="PROSITE" id="PS50137"/>
    </source>
</evidence>
<keyword evidence="8" id="KW-0347">Helicase</keyword>
<dbReference type="EMBL" id="JAATWM020000013">
    <property type="protein sequence ID" value="KAF9877825.1"/>
    <property type="molecule type" value="Genomic_DNA"/>
</dbReference>
<dbReference type="CDD" id="cd00593">
    <property type="entry name" value="RIBOc"/>
    <property type="match status" value="2"/>
</dbReference>
<feature type="compositionally biased region" description="Basic and acidic residues" evidence="16">
    <location>
        <begin position="1428"/>
        <end position="1437"/>
    </location>
</feature>
<dbReference type="Pfam" id="PF00271">
    <property type="entry name" value="Helicase_C"/>
    <property type="match status" value="1"/>
</dbReference>
<dbReference type="Gene3D" id="3.40.50.300">
    <property type="entry name" value="P-loop containing nucleotide triphosphate hydrolases"/>
    <property type="match status" value="2"/>
</dbReference>
<proteinExistence type="inferred from homology"/>
<name>A0A9P6IFM9_9PEZI</name>
<evidence type="ECO:0000259" key="21">
    <source>
        <dbReference type="PROSITE" id="PS51327"/>
    </source>
</evidence>
<dbReference type="InterPro" id="IPR000999">
    <property type="entry name" value="RNase_III_dom"/>
</dbReference>
<gene>
    <name evidence="22" type="ORF">CkaCkLH20_04960</name>
</gene>
<dbReference type="GO" id="GO:0046872">
    <property type="term" value="F:metal ion binding"/>
    <property type="evidence" value="ECO:0007669"/>
    <property type="project" value="UniProtKB-KW"/>
</dbReference>
<dbReference type="SUPFAM" id="SSF69065">
    <property type="entry name" value="RNase III domain-like"/>
    <property type="match status" value="2"/>
</dbReference>
<evidence type="ECO:0000256" key="8">
    <source>
        <dbReference type="ARBA" id="ARBA00022806"/>
    </source>
</evidence>
<dbReference type="Gene3D" id="1.10.1520.10">
    <property type="entry name" value="Ribonuclease III domain"/>
    <property type="match status" value="2"/>
</dbReference>
<protein>
    <submittedName>
        <fullName evidence="22">Dicer-like protein 2</fullName>
    </submittedName>
</protein>
<evidence type="ECO:0000256" key="4">
    <source>
        <dbReference type="ARBA" id="ARBA00022723"/>
    </source>
</evidence>
<evidence type="ECO:0000256" key="3">
    <source>
        <dbReference type="ARBA" id="ARBA00022721"/>
    </source>
</evidence>
<dbReference type="Pfam" id="PF00636">
    <property type="entry name" value="Ribonuclease_3"/>
    <property type="match status" value="2"/>
</dbReference>
<evidence type="ECO:0000256" key="6">
    <source>
        <dbReference type="ARBA" id="ARBA00022741"/>
    </source>
</evidence>
<dbReference type="GO" id="GO:0004386">
    <property type="term" value="F:helicase activity"/>
    <property type="evidence" value="ECO:0007669"/>
    <property type="project" value="UniProtKB-KW"/>
</dbReference>
<feature type="domain" description="RNase III" evidence="18">
    <location>
        <begin position="1142"/>
        <end position="1327"/>
    </location>
</feature>
<evidence type="ECO:0000256" key="1">
    <source>
        <dbReference type="ARBA" id="ARBA00001936"/>
    </source>
</evidence>
<dbReference type="GO" id="GO:0030422">
    <property type="term" value="P:siRNA processing"/>
    <property type="evidence" value="ECO:0007669"/>
    <property type="project" value="TreeGrafter"/>
</dbReference>
<dbReference type="InterPro" id="IPR005034">
    <property type="entry name" value="Dicer_dimerisation"/>
</dbReference>
<dbReference type="SMART" id="SM00535">
    <property type="entry name" value="RIBOc"/>
    <property type="match status" value="2"/>
</dbReference>
<comment type="caution">
    <text evidence="22">The sequence shown here is derived from an EMBL/GenBank/DDBJ whole genome shotgun (WGS) entry which is preliminary data.</text>
</comment>
<comment type="cofactor">
    <cofactor evidence="1">
        <name>Mn(2+)</name>
        <dbReference type="ChEBI" id="CHEBI:29035"/>
    </cofactor>
</comment>
<dbReference type="PANTHER" id="PTHR14950">
    <property type="entry name" value="DICER-RELATED"/>
    <property type="match status" value="1"/>
</dbReference>
<dbReference type="SMART" id="SM00490">
    <property type="entry name" value="HELICc"/>
    <property type="match status" value="1"/>
</dbReference>
<evidence type="ECO:0000256" key="14">
    <source>
        <dbReference type="PROSITE-ProRule" id="PRU00657"/>
    </source>
</evidence>
<dbReference type="Pfam" id="PF00270">
    <property type="entry name" value="DEAD"/>
    <property type="match status" value="1"/>
</dbReference>
<dbReference type="Pfam" id="PF03368">
    <property type="entry name" value="Dicer_dimer"/>
    <property type="match status" value="1"/>
</dbReference>
<feature type="region of interest" description="Disordered" evidence="16">
    <location>
        <begin position="1428"/>
        <end position="1450"/>
    </location>
</feature>
<dbReference type="RefSeq" id="XP_038747286.1">
    <property type="nucleotide sequence ID" value="XM_038887679.1"/>
</dbReference>
<feature type="domain" description="Helicase ATP-binding" evidence="19">
    <location>
        <begin position="72"/>
        <end position="250"/>
    </location>
</feature>
<dbReference type="PROSITE" id="PS50137">
    <property type="entry name" value="DS_RBD"/>
    <property type="match status" value="1"/>
</dbReference>
<keyword evidence="15" id="KW-0175">Coiled coil</keyword>
<dbReference type="PROSITE" id="PS00517">
    <property type="entry name" value="RNASE_3_1"/>
    <property type="match status" value="1"/>
</dbReference>
<evidence type="ECO:0000256" key="13">
    <source>
        <dbReference type="ARBA" id="ARBA00023211"/>
    </source>
</evidence>
<dbReference type="GeneID" id="62160753"/>
<keyword evidence="4" id="KW-0479">Metal-binding</keyword>
<dbReference type="InterPro" id="IPR036389">
    <property type="entry name" value="RNase_III_sf"/>
</dbReference>
<dbReference type="Proteomes" id="UP000781932">
    <property type="component" value="Unassembled WGS sequence"/>
</dbReference>
<dbReference type="Gene3D" id="3.30.160.380">
    <property type="entry name" value="Dicer dimerisation domain"/>
    <property type="match status" value="1"/>
</dbReference>
<evidence type="ECO:0000256" key="16">
    <source>
        <dbReference type="SAM" id="MobiDB-lite"/>
    </source>
</evidence>
<dbReference type="PANTHER" id="PTHR14950:SF37">
    <property type="entry name" value="ENDORIBONUCLEASE DICER"/>
    <property type="match status" value="1"/>
</dbReference>
<comment type="cofactor">
    <cofactor evidence="2">
        <name>Mg(2+)</name>
        <dbReference type="ChEBI" id="CHEBI:18420"/>
    </cofactor>
</comment>
<feature type="domain" description="Dicer dsRNA-binding fold" evidence="21">
    <location>
        <begin position="605"/>
        <end position="702"/>
    </location>
</feature>
<dbReference type="InterPro" id="IPR027417">
    <property type="entry name" value="P-loop_NTPase"/>
</dbReference>
<reference evidence="22" key="2">
    <citation type="submission" date="2020-11" db="EMBL/GenBank/DDBJ databases">
        <title>Whole genome sequencing of Colletotrichum sp.</title>
        <authorList>
            <person name="Li H."/>
        </authorList>
    </citation>
    <scope>NUCLEOTIDE SEQUENCE</scope>
    <source>
        <strain evidence="22">CkLH20</strain>
    </source>
</reference>
<evidence type="ECO:0000256" key="15">
    <source>
        <dbReference type="SAM" id="Coils"/>
    </source>
</evidence>
<sequence length="1450" mass="163423">MSDYSQSSSGASAEVSEDEVQSNVPAPVPHNQEILSAPEEDLFLDNEAASSSDETASGTPVIMNARAYQLEMFDESMKQNIIVAMDTGSGKTQVATLRIKAELERTPTEQIVWFLAPTVSLCAQQIAVLKSQIPAVQMKFLSGDDNVDAWSDQSVWDAVLLNVRVVVSTYQILLDALSHAFVRLERLSLLVFDEAHNCVGKSPGSRIMTNFYHPHKHDGRVVPHIMGLTASPTFGSKVESIDVLESTLDAVCKTPSVHRDDLLACVKKPQLSYVSFLPKDDYGVPKSLRSLLTAVQNLDIAEDPYVLHLQTETTNRSRRELIAVLESHDTYVQNQMTSFGRQANFIFRELGPWAVEYYIWEVISRFKAAVRTRSIWLEAWKEDEKTYLFNILDQIECQCPSADSISRDVISEKVFILVEQLLQDTTDIIGIVFARERATVGVLCHLLASHEALRSKYRIGSMVGSSQYQARKRDIWDLTRAEDLQSLQQFRSGKINLLIATSVLEEGIDVPACNLVLCVDKPPNLKSFIQRRGRARMRDSKLLLLLDLSEPLPREWETLEVEMKMQYENQERELERLKEIEDTEETKDMKFVVESTGATLDLDNAKQHLDHLCRILSPGEFIDWRPDYIITKLDNTDAPDLKAKVTLPSYLPADVRSAESQLAWKSDKNVKKDAAFQAYVRLYRAGLVNENLLPFKPEDFIPGVDKRAAVLQVNGLLNAWTGVAKAWQHDDSFRRTQILLHDANDEVQGEYQMILPTWVPGLNKIPIHLDYSTTWTVEFGSQIPLDELPSTDHTAVLLALPYGHRWLSAELQQVTRFCALENGEYADMSLEGIGSKRFIPDQVSAHDLTCFVRDGTGCPYLYEGVIPDKPSYEQVRKAFYGFEEAPTGVPYLTLKKWSRRSDFLHRPQSDPGQAPTNDKPYSRVYPVPLAKMDAIPAKYAQFGVLIPSILHRVETCLVAKELASTLLRPLAIDDWKLIQTAISAGSANEPTNYERLEFLGDSILKFSTTINVAALNPEWPERLLSFKKDSIVANSTLCKAAIKHGLDRFILTKPFTGQKWRPIYVDDVLKRGDEPTTRKISTKTLADIVEALIGASMINGNLPKALDCIAIFLQQINWRSINDCRRLLYDIAPADIELPSTHAPLEKLIGYNFKKKSLLVQAMTHASFTFGNTIGCLERLEFIGDSVLDYIIVNRLFAVKPALSHQSMHLLKTAVVNGDFLGFLSLEKSVEQDEIVVTDGGTKRSRPQLKYSTFALPLWKFMRHQSSAIGLEQINIEKRWTEMRGPLIEAMQHGKTYPWALLARLQLRKFYSDVFESLLGALWVDSGDMGVCERLVERFGILGFLDRILRDGVHCLHPKEELGHLADQESVQYVLSSRETGNREREHLCKVMVGQRCVVEIEGGVTRDEVRVKAAEAAVRILKEEKLRKTETQKDADGDTTMGAGNDQSD</sequence>
<dbReference type="SMART" id="SM00487">
    <property type="entry name" value="DEXDc"/>
    <property type="match status" value="1"/>
</dbReference>
<evidence type="ECO:0000256" key="10">
    <source>
        <dbReference type="ARBA" id="ARBA00022842"/>
    </source>
</evidence>
<dbReference type="GO" id="GO:0005737">
    <property type="term" value="C:cytoplasm"/>
    <property type="evidence" value="ECO:0007669"/>
    <property type="project" value="TreeGrafter"/>
</dbReference>
<evidence type="ECO:0000256" key="7">
    <source>
        <dbReference type="ARBA" id="ARBA00022801"/>
    </source>
</evidence>